<proteinExistence type="predicted"/>
<dbReference type="InterPro" id="IPR052527">
    <property type="entry name" value="Metal_cation-efflux_comp"/>
</dbReference>
<reference evidence="6 7" key="1">
    <citation type="submission" date="2018-11" db="EMBL/GenBank/DDBJ databases">
        <authorList>
            <person name="Criscuolo A."/>
        </authorList>
    </citation>
    <scope>NUCLEOTIDE SEQUENCE [LARGE SCALE GENOMIC DNA]</scope>
    <source>
        <strain evidence="6">ACIP111625</strain>
    </source>
</reference>
<evidence type="ECO:0000256" key="1">
    <source>
        <dbReference type="ARBA" id="ARBA00004127"/>
    </source>
</evidence>
<dbReference type="PANTHER" id="PTHR43847">
    <property type="entry name" value="BLL3993 PROTEIN"/>
    <property type="match status" value="1"/>
</dbReference>
<evidence type="ECO:0000313" key="6">
    <source>
        <dbReference type="EMBL" id="VDC31248.1"/>
    </source>
</evidence>
<accession>A0A3P5X9S4</accession>
<feature type="transmembrane region" description="Helical" evidence="5">
    <location>
        <begin position="143"/>
        <end position="165"/>
    </location>
</feature>
<name>A0A3P5X9S4_9RHOB</name>
<dbReference type="Proteomes" id="UP000277498">
    <property type="component" value="Unassembled WGS sequence"/>
</dbReference>
<comment type="subcellular location">
    <subcellularLocation>
        <location evidence="1">Endomembrane system</location>
        <topology evidence="1">Multi-pass membrane protein</topology>
    </subcellularLocation>
</comment>
<dbReference type="Pfam" id="PF04191">
    <property type="entry name" value="PEMT"/>
    <property type="match status" value="1"/>
</dbReference>
<dbReference type="AlphaFoldDB" id="A0A3P5X9S4"/>
<evidence type="ECO:0000256" key="4">
    <source>
        <dbReference type="ARBA" id="ARBA00023136"/>
    </source>
</evidence>
<keyword evidence="7" id="KW-1185">Reference proteome</keyword>
<evidence type="ECO:0000256" key="2">
    <source>
        <dbReference type="ARBA" id="ARBA00022692"/>
    </source>
</evidence>
<dbReference type="GO" id="GO:0012505">
    <property type="term" value="C:endomembrane system"/>
    <property type="evidence" value="ECO:0007669"/>
    <property type="project" value="UniProtKB-SubCell"/>
</dbReference>
<keyword evidence="4 5" id="KW-0472">Membrane</keyword>
<evidence type="ECO:0000256" key="5">
    <source>
        <dbReference type="SAM" id="Phobius"/>
    </source>
</evidence>
<feature type="transmembrane region" description="Helical" evidence="5">
    <location>
        <begin position="86"/>
        <end position="105"/>
    </location>
</feature>
<protein>
    <recommendedName>
        <fullName evidence="8">Isoprenylcysteine carboxyl methyltransferase (ICMT) family protein</fullName>
    </recommendedName>
</protein>
<gene>
    <name evidence="6" type="ORF">XINFAN_02806</name>
</gene>
<dbReference type="OrthoDB" id="9811969at2"/>
<dbReference type="RefSeq" id="WP_124087534.1">
    <property type="nucleotide sequence ID" value="NZ_UXAW01000082.1"/>
</dbReference>
<evidence type="ECO:0000313" key="7">
    <source>
        <dbReference type="Proteomes" id="UP000277498"/>
    </source>
</evidence>
<sequence length="208" mass="21714">MMDQSGWIALGIAGLWLGLFALGTLGASRAAGRSAWLFGRARGRARLAAAGFRLAFVLALAGPLLWLAVPVLHEADPLWTMGPPAAFGLIGAMLTAAGAMIAFAAQMSMGASWRVGVAPEEVGALVTGGLYRISRNPAFLGQAMLLAGLALAIPALPTLLAAVLFPAAASVQIRDEEQALRAAHGADYDRWAARVPRWIGGAAFMRRR</sequence>
<evidence type="ECO:0000256" key="3">
    <source>
        <dbReference type="ARBA" id="ARBA00022989"/>
    </source>
</evidence>
<dbReference type="Gene3D" id="1.20.120.1630">
    <property type="match status" value="1"/>
</dbReference>
<dbReference type="PANTHER" id="PTHR43847:SF1">
    <property type="entry name" value="BLL3993 PROTEIN"/>
    <property type="match status" value="1"/>
</dbReference>
<feature type="transmembrane region" description="Helical" evidence="5">
    <location>
        <begin position="47"/>
        <end position="66"/>
    </location>
</feature>
<feature type="transmembrane region" description="Helical" evidence="5">
    <location>
        <begin position="6"/>
        <end position="27"/>
    </location>
</feature>
<organism evidence="6 7">
    <name type="scientific">Pseudogemmobacter humi</name>
    <dbReference type="NCBI Taxonomy" id="2483812"/>
    <lineage>
        <taxon>Bacteria</taxon>
        <taxon>Pseudomonadati</taxon>
        <taxon>Pseudomonadota</taxon>
        <taxon>Alphaproteobacteria</taxon>
        <taxon>Rhodobacterales</taxon>
        <taxon>Paracoccaceae</taxon>
        <taxon>Pseudogemmobacter</taxon>
    </lineage>
</organism>
<keyword evidence="2 5" id="KW-0812">Transmembrane</keyword>
<dbReference type="InterPro" id="IPR007318">
    <property type="entry name" value="Phopholipid_MeTrfase"/>
</dbReference>
<evidence type="ECO:0008006" key="8">
    <source>
        <dbReference type="Google" id="ProtNLM"/>
    </source>
</evidence>
<keyword evidence="3 5" id="KW-1133">Transmembrane helix</keyword>
<dbReference type="EMBL" id="UXAW01000082">
    <property type="protein sequence ID" value="VDC31248.1"/>
    <property type="molecule type" value="Genomic_DNA"/>
</dbReference>